<feature type="domain" description="D-alanyl-D-alanine carboxypeptidase-like core" evidence="1">
    <location>
        <begin position="302"/>
        <end position="430"/>
    </location>
</feature>
<dbReference type="GO" id="GO:0006508">
    <property type="term" value="P:proteolysis"/>
    <property type="evidence" value="ECO:0007669"/>
    <property type="project" value="InterPro"/>
</dbReference>
<proteinExistence type="predicted"/>
<dbReference type="OrthoDB" id="9792074at2"/>
<sequence>MSPSPAVAPAGEASNGRRSRLLTAAVAALAVALTILVPGRAEAVGDGTYTTRYDGTIYSVAAGNARALGYDEWVAAGRPTPTPAPTIHVSYPWSSTIYASTWWGASSTQRTLTYDEWVRAGRPAPSTTGWVPGSYVYTWATSPDVGLVAPDGGYRWLTAGEWAATGHVAPVRRSEGFAKLSWSSEIAYMTNVGAGQGRPIGYATWARENFPRPLAVQRFAGDQFYRQVGSDTVWYAGPTMNRAITYAEYAAAGFPAVRVDVTPGPAGSVTEVVNKQRSTNPLRYVPGDLRQVNIPLAGGNTLMRTEAAGALERLAAASNAATGRTMTLVSAYRSYDYQANLYNQYVRTHGQAEADRFSARPGHSEHQLGLGVDIGEAGSGCGLGQCFGATRTSQWVAQNAWRYGFVVRYPAGMEHVTGYIHEPWHLRYVGVELSSHMQRSGVTTLEQIFGL</sequence>
<dbReference type="InterPro" id="IPR006311">
    <property type="entry name" value="TAT_signal"/>
</dbReference>
<accession>A0A2U1ZYX0</accession>
<evidence type="ECO:0000313" key="2">
    <source>
        <dbReference type="EMBL" id="PWD52123.1"/>
    </source>
</evidence>
<dbReference type="AlphaFoldDB" id="A0A2U1ZYX0"/>
<dbReference type="InterPro" id="IPR058193">
    <property type="entry name" value="VanY/YodJ_core_dom"/>
</dbReference>
<protein>
    <recommendedName>
        <fullName evidence="1">D-alanyl-D-alanine carboxypeptidase-like core domain-containing protein</fullName>
    </recommendedName>
</protein>
<dbReference type="SUPFAM" id="SSF55166">
    <property type="entry name" value="Hedgehog/DD-peptidase"/>
    <property type="match status" value="1"/>
</dbReference>
<evidence type="ECO:0000313" key="3">
    <source>
        <dbReference type="Proteomes" id="UP000245166"/>
    </source>
</evidence>
<dbReference type="RefSeq" id="WP_109230504.1">
    <property type="nucleotide sequence ID" value="NZ_PYHR01000002.1"/>
</dbReference>
<organism evidence="2 3">
    <name type="scientific">Serinibacter arcticus</name>
    <dbReference type="NCBI Taxonomy" id="1655435"/>
    <lineage>
        <taxon>Bacteria</taxon>
        <taxon>Bacillati</taxon>
        <taxon>Actinomycetota</taxon>
        <taxon>Actinomycetes</taxon>
        <taxon>Micrococcales</taxon>
        <taxon>Beutenbergiaceae</taxon>
        <taxon>Serinibacter</taxon>
    </lineage>
</organism>
<comment type="caution">
    <text evidence="2">The sequence shown here is derived from an EMBL/GenBank/DDBJ whole genome shotgun (WGS) entry which is preliminary data.</text>
</comment>
<dbReference type="PANTHER" id="PTHR34385:SF1">
    <property type="entry name" value="PEPTIDOGLYCAN L-ALANYL-D-GLUTAMATE ENDOPEPTIDASE CWLK"/>
    <property type="match status" value="1"/>
</dbReference>
<reference evidence="2 3" key="1">
    <citation type="submission" date="2018-03" db="EMBL/GenBank/DDBJ databases">
        <title>Genome assembly of novel Miniimonas species PCH200.</title>
        <authorList>
            <person name="Thakur V."/>
            <person name="Kumar V."/>
            <person name="Singh D."/>
        </authorList>
    </citation>
    <scope>NUCLEOTIDE SEQUENCE [LARGE SCALE GENOMIC DNA]</scope>
    <source>
        <strain evidence="2 3">PCH200</strain>
    </source>
</reference>
<keyword evidence="3" id="KW-1185">Reference proteome</keyword>
<evidence type="ECO:0000259" key="1">
    <source>
        <dbReference type="Pfam" id="PF02557"/>
    </source>
</evidence>
<dbReference type="InterPro" id="IPR003709">
    <property type="entry name" value="VanY-like_core_dom"/>
</dbReference>
<dbReference type="Pfam" id="PF02557">
    <property type="entry name" value="VanY"/>
    <property type="match status" value="1"/>
</dbReference>
<dbReference type="Proteomes" id="UP000245166">
    <property type="component" value="Unassembled WGS sequence"/>
</dbReference>
<dbReference type="GO" id="GO:0008233">
    <property type="term" value="F:peptidase activity"/>
    <property type="evidence" value="ECO:0007669"/>
    <property type="project" value="InterPro"/>
</dbReference>
<dbReference type="Gene3D" id="3.30.1380.10">
    <property type="match status" value="1"/>
</dbReference>
<dbReference type="CDD" id="cd14852">
    <property type="entry name" value="LD-carboxypeptidase"/>
    <property type="match status" value="1"/>
</dbReference>
<dbReference type="InterPro" id="IPR009045">
    <property type="entry name" value="Zn_M74/Hedgehog-like"/>
</dbReference>
<dbReference type="InterPro" id="IPR052179">
    <property type="entry name" value="DD-CPase-like"/>
</dbReference>
<name>A0A2U1ZYX0_9MICO</name>
<gene>
    <name evidence="2" type="ORF">C8046_17220</name>
</gene>
<dbReference type="PANTHER" id="PTHR34385">
    <property type="entry name" value="D-ALANYL-D-ALANINE CARBOXYPEPTIDASE"/>
    <property type="match status" value="1"/>
</dbReference>
<dbReference type="PROSITE" id="PS51318">
    <property type="entry name" value="TAT"/>
    <property type="match status" value="1"/>
</dbReference>
<dbReference type="EMBL" id="PYHR01000002">
    <property type="protein sequence ID" value="PWD52123.1"/>
    <property type="molecule type" value="Genomic_DNA"/>
</dbReference>